<dbReference type="InParanoid" id="A0A0V0QTQ0"/>
<name>A0A0V0QTQ0_PSEPJ</name>
<dbReference type="AlphaFoldDB" id="A0A0V0QTQ0"/>
<keyword evidence="2" id="KW-1185">Reference proteome</keyword>
<reference evidence="1 2" key="1">
    <citation type="journal article" date="2015" name="Sci. Rep.">
        <title>Genome of the facultative scuticociliatosis pathogen Pseudocohnilembus persalinus provides insight into its virulence through horizontal gene transfer.</title>
        <authorList>
            <person name="Xiong J."/>
            <person name="Wang G."/>
            <person name="Cheng J."/>
            <person name="Tian M."/>
            <person name="Pan X."/>
            <person name="Warren A."/>
            <person name="Jiang C."/>
            <person name="Yuan D."/>
            <person name="Miao W."/>
        </authorList>
    </citation>
    <scope>NUCLEOTIDE SEQUENCE [LARGE SCALE GENOMIC DNA]</scope>
    <source>
        <strain evidence="1">36N120E</strain>
    </source>
</reference>
<dbReference type="Proteomes" id="UP000054937">
    <property type="component" value="Unassembled WGS sequence"/>
</dbReference>
<organism evidence="1 2">
    <name type="scientific">Pseudocohnilembus persalinus</name>
    <name type="common">Ciliate</name>
    <dbReference type="NCBI Taxonomy" id="266149"/>
    <lineage>
        <taxon>Eukaryota</taxon>
        <taxon>Sar</taxon>
        <taxon>Alveolata</taxon>
        <taxon>Ciliophora</taxon>
        <taxon>Intramacronucleata</taxon>
        <taxon>Oligohymenophorea</taxon>
        <taxon>Scuticociliatia</taxon>
        <taxon>Philasterida</taxon>
        <taxon>Pseudocohnilembidae</taxon>
        <taxon>Pseudocohnilembus</taxon>
    </lineage>
</organism>
<proteinExistence type="predicted"/>
<evidence type="ECO:0000313" key="1">
    <source>
        <dbReference type="EMBL" id="KRX05708.1"/>
    </source>
</evidence>
<protein>
    <submittedName>
        <fullName evidence="1">Uncharacterized protein</fullName>
    </submittedName>
</protein>
<dbReference type="EMBL" id="LDAU01000105">
    <property type="protein sequence ID" value="KRX05708.1"/>
    <property type="molecule type" value="Genomic_DNA"/>
</dbReference>
<evidence type="ECO:0000313" key="2">
    <source>
        <dbReference type="Proteomes" id="UP000054937"/>
    </source>
</evidence>
<gene>
    <name evidence="1" type="ORF">PPERSA_09848</name>
</gene>
<sequence length="488" mass="59244">MLYNSQNSLHLQENRDFQLGLSQDDRQQQIFNFDESTQKPIFSHIEQNQQIFDNQNDQFQKLNQSQDSWSLFNDDTNLNNNQNFNNNFQEFENSLNFNNQCIQDQCQDSDDMDFRCQENSMIKSSENQSQEDIFNIFSQEIKNQKQQQVKLSQQQQQWSQNQEEKEPVKFQFTPLKYQQQNSQEEFQLQNKYNFSQQNEKEEINNDIEFEDFNFEIQKEVGGDSQLQYESTQTYQLQENEQQNQEFTPQKLFDIPNYKIDDNDNNNICDIDFNQQNVLGMQFEIQDINFYQKTVDDKFMKRFPEYINQQLDLYKQEYQKTLKQQQINPKLLQVAYQFTKFIIEQILMQIIYPNKYFKERQLIYKQIRNSQRENSIKMFFDITKDLNEQQLNEVISKLLQEIQGKQFIFNEKNSGQKIKKSQLKTKNKKKQLKDFGRQIAAFIALELIIGQHYHQFSHISEEYLKSFQFYKRPCDVYNNRFKKQVQQNI</sequence>
<comment type="caution">
    <text evidence="1">The sequence shown here is derived from an EMBL/GenBank/DDBJ whole genome shotgun (WGS) entry which is preliminary data.</text>
</comment>
<accession>A0A0V0QTQ0</accession>